<evidence type="ECO:0000256" key="9">
    <source>
        <dbReference type="HAMAP-Rule" id="MF_00639"/>
    </source>
</evidence>
<dbReference type="GO" id="GO:0005524">
    <property type="term" value="F:ATP binding"/>
    <property type="evidence" value="ECO:0007669"/>
    <property type="project" value="UniProtKB-UniRule"/>
</dbReference>
<evidence type="ECO:0000256" key="2">
    <source>
        <dbReference type="ARBA" id="ARBA00004752"/>
    </source>
</evidence>
<proteinExistence type="inferred from homology"/>
<evidence type="ECO:0000313" key="13">
    <source>
        <dbReference type="EMBL" id="PVY34455.1"/>
    </source>
</evidence>
<sequence>MEQCLVLGGGLSGRAAVRLARRIGLEPVMISDGPEVDAGQAVAGYPLIVASPGVKPLSSPLYRAAMRRVEAGEAELISELEFGYRALPAPRRLLAVTGTNGKTTTTELTCHLLQALGVKAVPAGNIGLPLSDIACDMLEGRLGPETLPVVEVSSFQLERIRDFAPVAAVLLNLESDHIDRYAGGLAEYKLVKFRIFQSVPAENQLFGLSMTLPVGRRVTVEGHELLVDGKPLVDLTETRLDAPHNRENLAAAVELVLRVVPAGQLFAPEFTRAVETFAPGRHRLETVAVRHGITFINDSKATNPASVIAALNSLPDPGSPNIVILLGGLDKGMDFSSLASQAHRIKFAALFGECRARIAAAIGDAFPAADCGCDFRLAFDTALKNAVPGDIMLLSPACASMDMFKDYKERGDRFTELARAGSGSTGR</sequence>
<keyword evidence="8 9" id="KW-0131">Cell cycle</keyword>
<evidence type="ECO:0000256" key="5">
    <source>
        <dbReference type="ARBA" id="ARBA00022618"/>
    </source>
</evidence>
<evidence type="ECO:0000256" key="1">
    <source>
        <dbReference type="ARBA" id="ARBA00004496"/>
    </source>
</evidence>
<dbReference type="InterPro" id="IPR036615">
    <property type="entry name" value="Mur_ligase_C_dom_sf"/>
</dbReference>
<reference evidence="13 14" key="1">
    <citation type="submission" date="2018-04" db="EMBL/GenBank/DDBJ databases">
        <title>Genomic Encyclopedia of Type Strains, Phase IV (KMG-IV): sequencing the most valuable type-strain genomes for metagenomic binning, comparative biology and taxonomic classification.</title>
        <authorList>
            <person name="Goeker M."/>
        </authorList>
    </citation>
    <scope>NUCLEOTIDE SEQUENCE [LARGE SCALE GENOMIC DNA]</scope>
    <source>
        <strain evidence="13 14">DSM 14823</strain>
    </source>
</reference>
<evidence type="ECO:0000256" key="7">
    <source>
        <dbReference type="ARBA" id="ARBA00022840"/>
    </source>
</evidence>
<dbReference type="PANTHER" id="PTHR43692">
    <property type="entry name" value="UDP-N-ACETYLMURAMOYLALANINE--D-GLUTAMATE LIGASE"/>
    <property type="match status" value="1"/>
</dbReference>
<keyword evidence="3 9" id="KW-0963">Cytoplasm</keyword>
<dbReference type="Gene3D" id="3.90.190.20">
    <property type="entry name" value="Mur ligase, C-terminal domain"/>
    <property type="match status" value="1"/>
</dbReference>
<dbReference type="Pfam" id="PF02875">
    <property type="entry name" value="Mur_ligase_C"/>
    <property type="match status" value="1"/>
</dbReference>
<dbReference type="GO" id="GO:0008764">
    <property type="term" value="F:UDP-N-acetylmuramoylalanine-D-glutamate ligase activity"/>
    <property type="evidence" value="ECO:0007669"/>
    <property type="project" value="UniProtKB-UniRule"/>
</dbReference>
<name>A0A2U1ADK4_9BACT</name>
<keyword evidence="14" id="KW-1185">Reference proteome</keyword>
<evidence type="ECO:0000256" key="6">
    <source>
        <dbReference type="ARBA" id="ARBA00022741"/>
    </source>
</evidence>
<dbReference type="GO" id="GO:0009252">
    <property type="term" value="P:peptidoglycan biosynthetic process"/>
    <property type="evidence" value="ECO:0007669"/>
    <property type="project" value="UniProtKB-UniRule"/>
</dbReference>
<dbReference type="PROSITE" id="PS01011">
    <property type="entry name" value="FOLYLPOLYGLU_SYNT_1"/>
    <property type="match status" value="1"/>
</dbReference>
<keyword evidence="9 10" id="KW-0133">Cell shape</keyword>
<dbReference type="InterPro" id="IPR018109">
    <property type="entry name" value="Folylpolyglutamate_synth_CS"/>
</dbReference>
<dbReference type="EMBL" id="QEKH01000049">
    <property type="protein sequence ID" value="PVY34455.1"/>
    <property type="molecule type" value="Genomic_DNA"/>
</dbReference>
<comment type="similarity">
    <text evidence="9">Belongs to the MurCDEF family.</text>
</comment>
<dbReference type="NCBIfam" id="TIGR01087">
    <property type="entry name" value="murD"/>
    <property type="match status" value="1"/>
</dbReference>
<dbReference type="AlphaFoldDB" id="A0A2U1ADK4"/>
<keyword evidence="7 9" id="KW-0067">ATP-binding</keyword>
<keyword evidence="4 9" id="KW-0436">Ligase</keyword>
<dbReference type="Pfam" id="PF08245">
    <property type="entry name" value="Mur_ligase_M"/>
    <property type="match status" value="1"/>
</dbReference>
<dbReference type="RefSeq" id="WP_165833203.1">
    <property type="nucleotide sequence ID" value="NZ_CAUFPP010000187.1"/>
</dbReference>
<dbReference type="InterPro" id="IPR005762">
    <property type="entry name" value="MurD"/>
</dbReference>
<comment type="subcellular location">
    <subcellularLocation>
        <location evidence="1 9 10">Cytoplasm</location>
    </subcellularLocation>
</comment>
<keyword evidence="9 10" id="KW-0961">Cell wall biogenesis/degradation</keyword>
<comment type="caution">
    <text evidence="13">The sequence shown here is derived from an EMBL/GenBank/DDBJ whole genome shotgun (WGS) entry which is preliminary data.</text>
</comment>
<accession>A0A2U1ADK4</accession>
<dbReference type="HAMAP" id="MF_00639">
    <property type="entry name" value="MurD"/>
    <property type="match status" value="1"/>
</dbReference>
<feature type="binding site" evidence="9">
    <location>
        <begin position="98"/>
        <end position="104"/>
    </location>
    <ligand>
        <name>ATP</name>
        <dbReference type="ChEBI" id="CHEBI:30616"/>
    </ligand>
</feature>
<comment type="pathway">
    <text evidence="2 9 10">Cell wall biogenesis; peptidoglycan biosynthesis.</text>
</comment>
<gene>
    <name evidence="9" type="primary">murD</name>
    <name evidence="13" type="ORF">C8D82_14918</name>
</gene>
<dbReference type="GO" id="GO:0071555">
    <property type="term" value="P:cell wall organization"/>
    <property type="evidence" value="ECO:0007669"/>
    <property type="project" value="UniProtKB-KW"/>
</dbReference>
<protein>
    <recommendedName>
        <fullName evidence="9 10">UDP-N-acetylmuramoylalanine--D-glutamate ligase</fullName>
        <ecNumber evidence="9 10">6.3.2.9</ecNumber>
    </recommendedName>
    <alternativeName>
        <fullName evidence="9">D-glutamic acid-adding enzyme</fullName>
    </alternativeName>
    <alternativeName>
        <fullName evidence="9">UDP-N-acetylmuramoyl-L-alanyl-D-glutamate synthetase</fullName>
    </alternativeName>
</protein>
<dbReference type="Proteomes" id="UP000245959">
    <property type="component" value="Unassembled WGS sequence"/>
</dbReference>
<dbReference type="InterPro" id="IPR036565">
    <property type="entry name" value="Mur-like_cat_sf"/>
</dbReference>
<evidence type="ECO:0000313" key="14">
    <source>
        <dbReference type="Proteomes" id="UP000245959"/>
    </source>
</evidence>
<dbReference type="Gene3D" id="3.40.1190.10">
    <property type="entry name" value="Mur-like, catalytic domain"/>
    <property type="match status" value="1"/>
</dbReference>
<keyword evidence="6 9" id="KW-0547">Nucleotide-binding</keyword>
<feature type="domain" description="Mur ligase C-terminal" evidence="11">
    <location>
        <begin position="282"/>
        <end position="398"/>
    </location>
</feature>
<comment type="catalytic activity">
    <reaction evidence="9 10">
        <text>UDP-N-acetyl-alpha-D-muramoyl-L-alanine + D-glutamate + ATP = UDP-N-acetyl-alpha-D-muramoyl-L-alanyl-D-glutamate + ADP + phosphate + H(+)</text>
        <dbReference type="Rhea" id="RHEA:16429"/>
        <dbReference type="ChEBI" id="CHEBI:15378"/>
        <dbReference type="ChEBI" id="CHEBI:29986"/>
        <dbReference type="ChEBI" id="CHEBI:30616"/>
        <dbReference type="ChEBI" id="CHEBI:43474"/>
        <dbReference type="ChEBI" id="CHEBI:83898"/>
        <dbReference type="ChEBI" id="CHEBI:83900"/>
        <dbReference type="ChEBI" id="CHEBI:456216"/>
        <dbReference type="EC" id="6.3.2.9"/>
    </reaction>
</comment>
<keyword evidence="5 9" id="KW-0132">Cell division</keyword>
<dbReference type="EC" id="6.3.2.9" evidence="9 10"/>
<dbReference type="GO" id="GO:0004326">
    <property type="term" value="F:tetrahydrofolylpolyglutamate synthase activity"/>
    <property type="evidence" value="ECO:0007669"/>
    <property type="project" value="InterPro"/>
</dbReference>
<dbReference type="InterPro" id="IPR013221">
    <property type="entry name" value="Mur_ligase_cen"/>
</dbReference>
<dbReference type="PANTHER" id="PTHR43692:SF1">
    <property type="entry name" value="UDP-N-ACETYLMURAMOYLALANINE--D-GLUTAMATE LIGASE"/>
    <property type="match status" value="1"/>
</dbReference>
<feature type="domain" description="Mur ligase central" evidence="12">
    <location>
        <begin position="96"/>
        <end position="204"/>
    </location>
</feature>
<organism evidence="13 14">
    <name type="scientific">Victivallis vadensis</name>
    <dbReference type="NCBI Taxonomy" id="172901"/>
    <lineage>
        <taxon>Bacteria</taxon>
        <taxon>Pseudomonadati</taxon>
        <taxon>Lentisphaerota</taxon>
        <taxon>Lentisphaeria</taxon>
        <taxon>Victivallales</taxon>
        <taxon>Victivallaceae</taxon>
        <taxon>Victivallis</taxon>
    </lineage>
</organism>
<dbReference type="SUPFAM" id="SSF53244">
    <property type="entry name" value="MurD-like peptide ligases, peptide-binding domain"/>
    <property type="match status" value="1"/>
</dbReference>
<evidence type="ECO:0000256" key="3">
    <source>
        <dbReference type="ARBA" id="ARBA00022490"/>
    </source>
</evidence>
<evidence type="ECO:0000256" key="4">
    <source>
        <dbReference type="ARBA" id="ARBA00022598"/>
    </source>
</evidence>
<evidence type="ECO:0000256" key="8">
    <source>
        <dbReference type="ARBA" id="ARBA00023306"/>
    </source>
</evidence>
<evidence type="ECO:0000259" key="12">
    <source>
        <dbReference type="Pfam" id="PF08245"/>
    </source>
</evidence>
<dbReference type="GO" id="GO:0051301">
    <property type="term" value="P:cell division"/>
    <property type="evidence" value="ECO:0007669"/>
    <property type="project" value="UniProtKB-KW"/>
</dbReference>
<evidence type="ECO:0000256" key="10">
    <source>
        <dbReference type="RuleBase" id="RU003664"/>
    </source>
</evidence>
<keyword evidence="9 10" id="KW-0573">Peptidoglycan synthesis</keyword>
<dbReference type="InterPro" id="IPR004101">
    <property type="entry name" value="Mur_ligase_C"/>
</dbReference>
<dbReference type="GeneID" id="78297153"/>
<comment type="function">
    <text evidence="9 10">Cell wall formation. Catalyzes the addition of glutamate to the nucleotide precursor UDP-N-acetylmuramoyl-L-alanine (UMA).</text>
</comment>
<evidence type="ECO:0000259" key="11">
    <source>
        <dbReference type="Pfam" id="PF02875"/>
    </source>
</evidence>
<dbReference type="UniPathway" id="UPA00219"/>
<dbReference type="GO" id="GO:0005737">
    <property type="term" value="C:cytoplasm"/>
    <property type="evidence" value="ECO:0007669"/>
    <property type="project" value="UniProtKB-SubCell"/>
</dbReference>
<dbReference type="GO" id="GO:0008360">
    <property type="term" value="P:regulation of cell shape"/>
    <property type="evidence" value="ECO:0007669"/>
    <property type="project" value="UniProtKB-KW"/>
</dbReference>
<dbReference type="SUPFAM" id="SSF53623">
    <property type="entry name" value="MurD-like peptide ligases, catalytic domain"/>
    <property type="match status" value="1"/>
</dbReference>